<reference evidence="6 7" key="1">
    <citation type="submission" date="2016-10" db="EMBL/GenBank/DDBJ databases">
        <authorList>
            <person name="de Groot N.N."/>
        </authorList>
    </citation>
    <scope>NUCLEOTIDE SEQUENCE [LARGE SCALE GENOMIC DNA]</scope>
    <source>
        <strain evidence="6 7">CGMCC 1.7054</strain>
    </source>
</reference>
<accession>A0A1I7MJG6</accession>
<dbReference type="InterPro" id="IPR006059">
    <property type="entry name" value="SBP"/>
</dbReference>
<dbReference type="Gene3D" id="3.40.190.10">
    <property type="entry name" value="Periplasmic binding protein-like II"/>
    <property type="match status" value="2"/>
</dbReference>
<organism evidence="6 7">
    <name type="scientific">Micrococcus terreus</name>
    <dbReference type="NCBI Taxonomy" id="574650"/>
    <lineage>
        <taxon>Bacteria</taxon>
        <taxon>Bacillati</taxon>
        <taxon>Actinomycetota</taxon>
        <taxon>Actinomycetes</taxon>
        <taxon>Micrococcales</taxon>
        <taxon>Micrococcaceae</taxon>
        <taxon>Micrococcus</taxon>
    </lineage>
</organism>
<evidence type="ECO:0000256" key="5">
    <source>
        <dbReference type="SAM" id="MobiDB-lite"/>
    </source>
</evidence>
<dbReference type="PANTHER" id="PTHR30222">
    <property type="entry name" value="SPERMIDINE/PUTRESCINE-BINDING PERIPLASMIC PROTEIN"/>
    <property type="match status" value="1"/>
</dbReference>
<dbReference type="RefSeq" id="WP_091695770.1">
    <property type="nucleotide sequence ID" value="NZ_FPCG01000003.1"/>
</dbReference>
<dbReference type="AlphaFoldDB" id="A0A1I7MJG6"/>
<evidence type="ECO:0000313" key="7">
    <source>
        <dbReference type="Proteomes" id="UP000198881"/>
    </source>
</evidence>
<dbReference type="GO" id="GO:0042597">
    <property type="term" value="C:periplasmic space"/>
    <property type="evidence" value="ECO:0007669"/>
    <property type="project" value="UniProtKB-SubCell"/>
</dbReference>
<evidence type="ECO:0000313" key="6">
    <source>
        <dbReference type="EMBL" id="SFV22046.1"/>
    </source>
</evidence>
<dbReference type="PANTHER" id="PTHR30222:SF17">
    <property type="entry name" value="SPERMIDINE_PUTRESCINE-BINDING PERIPLASMIC PROTEIN"/>
    <property type="match status" value="1"/>
</dbReference>
<keyword evidence="7" id="KW-1185">Reference proteome</keyword>
<dbReference type="STRING" id="574650.SAMN04487966_103174"/>
<dbReference type="PRINTS" id="PR00909">
    <property type="entry name" value="SPERMDNBNDNG"/>
</dbReference>
<name>A0A1I7MJG6_9MICC</name>
<proteinExistence type="predicted"/>
<dbReference type="CDD" id="cd13590">
    <property type="entry name" value="PBP2_PotD_PotF_like"/>
    <property type="match status" value="1"/>
</dbReference>
<gene>
    <name evidence="6" type="ORF">SAMN04487966_103174</name>
</gene>
<evidence type="ECO:0000256" key="1">
    <source>
        <dbReference type="ARBA" id="ARBA00004418"/>
    </source>
</evidence>
<evidence type="ECO:0000256" key="3">
    <source>
        <dbReference type="ARBA" id="ARBA00022729"/>
    </source>
</evidence>
<dbReference type="GO" id="GO:0015846">
    <property type="term" value="P:polyamine transport"/>
    <property type="evidence" value="ECO:0007669"/>
    <property type="project" value="InterPro"/>
</dbReference>
<evidence type="ECO:0000256" key="2">
    <source>
        <dbReference type="ARBA" id="ARBA00022448"/>
    </source>
</evidence>
<dbReference type="EMBL" id="FPCG01000003">
    <property type="protein sequence ID" value="SFV22046.1"/>
    <property type="molecule type" value="Genomic_DNA"/>
</dbReference>
<comment type="subcellular location">
    <subcellularLocation>
        <location evidence="1">Periplasm</location>
    </subcellularLocation>
</comment>
<dbReference type="InterPro" id="IPR001188">
    <property type="entry name" value="Sperm_putr-bd"/>
</dbReference>
<protein>
    <submittedName>
        <fullName evidence="6">Spermidine/putrescine transport system substrate-binding protein</fullName>
    </submittedName>
</protein>
<dbReference type="PROSITE" id="PS51318">
    <property type="entry name" value="TAT"/>
    <property type="match status" value="1"/>
</dbReference>
<dbReference type="Proteomes" id="UP000198881">
    <property type="component" value="Unassembled WGS sequence"/>
</dbReference>
<sequence>MSRRHTDPRQNSAALRPGPQDPAVQALVRLSRTASGSRLSRRSLLAGAGGMGVASLLAACGTGGGTTPSGAATSSAALTAATDVSDTEKTVRWSNWTLYLDYNDSAGSYPTLEAFQEESGIDVSYTEDIDSNDSYFGKYQNQLAGGQDIGADIITLTDWMAARLIRLGYVQELDSANMPNAKNLLANYRDVEWDAGRKHSLTWQGGFTGLAWTKADVPQGLRTLDDLWDPQLKGRVVVLDEMLDTVGLLMMADGVDISGDWGDDEFDTALETLKKHIASGQIRQVKGNAYKEDLISGDALAVIGWSGDITQLNFENGDRWDFALPDSGGTLWADNLMVPMGATHKKNAETLFDHYYDPAVAAEVAAYVNYICPVEGAREEMEKTDPELAENPMIFPTDEYLSKARVMRSLTPEEDTKYNQAFQQAIGN</sequence>
<keyword evidence="2" id="KW-0813">Transport</keyword>
<dbReference type="Pfam" id="PF13416">
    <property type="entry name" value="SBP_bac_8"/>
    <property type="match status" value="1"/>
</dbReference>
<keyword evidence="4" id="KW-0574">Periplasm</keyword>
<dbReference type="SUPFAM" id="SSF53850">
    <property type="entry name" value="Periplasmic binding protein-like II"/>
    <property type="match status" value="1"/>
</dbReference>
<dbReference type="OrthoDB" id="9813777at2"/>
<keyword evidence="3" id="KW-0732">Signal</keyword>
<feature type="region of interest" description="Disordered" evidence="5">
    <location>
        <begin position="1"/>
        <end position="20"/>
    </location>
</feature>
<evidence type="ECO:0000256" key="4">
    <source>
        <dbReference type="ARBA" id="ARBA00022764"/>
    </source>
</evidence>
<dbReference type="InterPro" id="IPR006311">
    <property type="entry name" value="TAT_signal"/>
</dbReference>
<dbReference type="GO" id="GO:0019808">
    <property type="term" value="F:polyamine binding"/>
    <property type="evidence" value="ECO:0007669"/>
    <property type="project" value="InterPro"/>
</dbReference>